<organism evidence="2 3">
    <name type="scientific">Castellaniella daejeonensis</name>
    <dbReference type="NCBI Taxonomy" id="659013"/>
    <lineage>
        <taxon>Bacteria</taxon>
        <taxon>Pseudomonadati</taxon>
        <taxon>Pseudomonadota</taxon>
        <taxon>Betaproteobacteria</taxon>
        <taxon>Burkholderiales</taxon>
        <taxon>Alcaligenaceae</taxon>
        <taxon>Castellaniella</taxon>
    </lineage>
</organism>
<protein>
    <submittedName>
        <fullName evidence="2">Uncharacterized protein</fullName>
    </submittedName>
</protein>
<gene>
    <name evidence="2" type="ORF">GCM10009125_28690</name>
</gene>
<dbReference type="EMBL" id="BAAAFN010000020">
    <property type="protein sequence ID" value="GAA0238091.1"/>
    <property type="molecule type" value="Genomic_DNA"/>
</dbReference>
<proteinExistence type="predicted"/>
<sequence>MTSRDCAHPTDDATQRGAQAGAGLTGQRVCDAALVAQDQCHAARSSQQGATCVARTVSANPGHLDRQAVGQGARHRTAGDGHAYQAAISVGGLLPFPGQPSR</sequence>
<keyword evidence="3" id="KW-1185">Reference proteome</keyword>
<name>A0ABP3DSJ2_9BURK</name>
<evidence type="ECO:0000313" key="3">
    <source>
        <dbReference type="Proteomes" id="UP001501176"/>
    </source>
</evidence>
<dbReference type="Proteomes" id="UP001501176">
    <property type="component" value="Unassembled WGS sequence"/>
</dbReference>
<reference evidence="3" key="1">
    <citation type="journal article" date="2019" name="Int. J. Syst. Evol. Microbiol.">
        <title>The Global Catalogue of Microorganisms (GCM) 10K type strain sequencing project: providing services to taxonomists for standard genome sequencing and annotation.</title>
        <authorList>
            <consortium name="The Broad Institute Genomics Platform"/>
            <consortium name="The Broad Institute Genome Sequencing Center for Infectious Disease"/>
            <person name="Wu L."/>
            <person name="Ma J."/>
        </authorList>
    </citation>
    <scope>NUCLEOTIDE SEQUENCE [LARGE SCALE GENOMIC DNA]</scope>
    <source>
        <strain evidence="3">JCM 16240</strain>
    </source>
</reference>
<feature type="compositionally biased region" description="Basic and acidic residues" evidence="1">
    <location>
        <begin position="1"/>
        <end position="14"/>
    </location>
</feature>
<comment type="caution">
    <text evidence="2">The sequence shown here is derived from an EMBL/GenBank/DDBJ whole genome shotgun (WGS) entry which is preliminary data.</text>
</comment>
<evidence type="ECO:0000313" key="2">
    <source>
        <dbReference type="EMBL" id="GAA0238091.1"/>
    </source>
</evidence>
<feature type="region of interest" description="Disordered" evidence="1">
    <location>
        <begin position="1"/>
        <end position="22"/>
    </location>
</feature>
<accession>A0ABP3DSJ2</accession>
<evidence type="ECO:0000256" key="1">
    <source>
        <dbReference type="SAM" id="MobiDB-lite"/>
    </source>
</evidence>